<dbReference type="AlphaFoldDB" id="A0A0M0J3H0"/>
<dbReference type="Pfam" id="PF10498">
    <property type="entry name" value="IFT57"/>
    <property type="match status" value="1"/>
</dbReference>
<dbReference type="GO" id="GO:0005929">
    <property type="term" value="C:cilium"/>
    <property type="evidence" value="ECO:0007669"/>
    <property type="project" value="UniProtKB-SubCell"/>
</dbReference>
<dbReference type="Proteomes" id="UP000037460">
    <property type="component" value="Unassembled WGS sequence"/>
</dbReference>
<evidence type="ECO:0000256" key="2">
    <source>
        <dbReference type="ARBA" id="ARBA00009415"/>
    </source>
</evidence>
<name>A0A0M0J3H0_9EUKA</name>
<comment type="caution">
    <text evidence="7">The sequence shown here is derived from an EMBL/GenBank/DDBJ whole genome shotgun (WGS) entry which is preliminary data.</text>
</comment>
<keyword evidence="8" id="KW-1185">Reference proteome</keyword>
<dbReference type="PANTHER" id="PTHR16011:SF0">
    <property type="entry name" value="INTRAFLAGELLAR TRANSPORT PROTEIN 57 HOMOLOG"/>
    <property type="match status" value="1"/>
</dbReference>
<protein>
    <submittedName>
        <fullName evidence="7">Intraflagellar transport protein 57-like protein</fullName>
    </submittedName>
</protein>
<feature type="region of interest" description="Disordered" evidence="6">
    <location>
        <begin position="1"/>
        <end position="23"/>
    </location>
</feature>
<keyword evidence="3" id="KW-0969">Cilium</keyword>
<dbReference type="GO" id="GO:0005794">
    <property type="term" value="C:Golgi apparatus"/>
    <property type="evidence" value="ECO:0007669"/>
    <property type="project" value="TreeGrafter"/>
</dbReference>
<dbReference type="PANTHER" id="PTHR16011">
    <property type="entry name" value="IFT57/HIPPI"/>
    <property type="match status" value="1"/>
</dbReference>
<evidence type="ECO:0000256" key="4">
    <source>
        <dbReference type="ARBA" id="ARBA00023273"/>
    </source>
</evidence>
<dbReference type="InterPro" id="IPR019530">
    <property type="entry name" value="Intra-flagellar_transport_57"/>
</dbReference>
<evidence type="ECO:0000256" key="5">
    <source>
        <dbReference type="SAM" id="Coils"/>
    </source>
</evidence>
<organism evidence="7 8">
    <name type="scientific">Chrysochromulina tobinii</name>
    <dbReference type="NCBI Taxonomy" id="1460289"/>
    <lineage>
        <taxon>Eukaryota</taxon>
        <taxon>Haptista</taxon>
        <taxon>Haptophyta</taxon>
        <taxon>Prymnesiophyceae</taxon>
        <taxon>Prymnesiales</taxon>
        <taxon>Chrysochromulinaceae</taxon>
        <taxon>Chrysochromulina</taxon>
    </lineage>
</organism>
<accession>A0A0M0J3H0</accession>
<dbReference type="GO" id="GO:0030992">
    <property type="term" value="C:intraciliary transport particle B"/>
    <property type="evidence" value="ECO:0007669"/>
    <property type="project" value="TreeGrafter"/>
</dbReference>
<keyword evidence="4" id="KW-0966">Cell projection</keyword>
<evidence type="ECO:0000256" key="1">
    <source>
        <dbReference type="ARBA" id="ARBA00004138"/>
    </source>
</evidence>
<keyword evidence="7" id="KW-0282">Flagellum</keyword>
<dbReference type="EMBL" id="JWZX01003412">
    <property type="protein sequence ID" value="KOO20803.1"/>
    <property type="molecule type" value="Genomic_DNA"/>
</dbReference>
<evidence type="ECO:0000313" key="8">
    <source>
        <dbReference type="Proteomes" id="UP000037460"/>
    </source>
</evidence>
<dbReference type="GO" id="GO:1905515">
    <property type="term" value="P:non-motile cilium assembly"/>
    <property type="evidence" value="ECO:0007669"/>
    <property type="project" value="TreeGrafter"/>
</dbReference>
<dbReference type="GO" id="GO:0005815">
    <property type="term" value="C:microtubule organizing center"/>
    <property type="evidence" value="ECO:0007669"/>
    <property type="project" value="TreeGrafter"/>
</dbReference>
<feature type="coiled-coil region" evidence="5">
    <location>
        <begin position="294"/>
        <end position="353"/>
    </location>
</feature>
<reference evidence="8" key="1">
    <citation type="journal article" date="2015" name="PLoS Genet.">
        <title>Genome Sequence and Transcriptome Analyses of Chrysochromulina tobin: Metabolic Tools for Enhanced Algal Fitness in the Prominent Order Prymnesiales (Haptophyceae).</title>
        <authorList>
            <person name="Hovde B.T."/>
            <person name="Deodato C.R."/>
            <person name="Hunsperger H.M."/>
            <person name="Ryken S.A."/>
            <person name="Yost W."/>
            <person name="Jha R.K."/>
            <person name="Patterson J."/>
            <person name="Monnat R.J. Jr."/>
            <person name="Barlow S.B."/>
            <person name="Starkenburg S.R."/>
            <person name="Cattolico R.A."/>
        </authorList>
    </citation>
    <scope>NUCLEOTIDE SEQUENCE</scope>
    <source>
        <strain evidence="8">CCMP291</strain>
    </source>
</reference>
<dbReference type="GO" id="GO:0042073">
    <property type="term" value="P:intraciliary transport"/>
    <property type="evidence" value="ECO:0007669"/>
    <property type="project" value="TreeGrafter"/>
</dbReference>
<comment type="similarity">
    <text evidence="2">Belongs to the IFT57 family.</text>
</comment>
<dbReference type="OrthoDB" id="423881at2759"/>
<gene>
    <name evidence="7" type="ORF">Ctob_000198</name>
</gene>
<sequence length="444" mass="49300">MDDDDDEPRAPAPTVNPFAKKSGGASMAGVMSMVANAAATLQRKGQEGEVRNADAEHVPFQLMEEILERLKMHNYERGMPGSFKPLTHTYFALASGNPAEQFHYFCAVCSWVMSLQGIHWRAPSQMDDPNSTVSDLFSQLQQIGAPTNYPPQKLKQGYGDNCCAVLKHLLDALPLEFKRAEYAEEDAYEEAAVDEDAEVDADEMADEVGAADVEEDEFFGGGDGFDGAAMAKLTDSILDATVDPAAWQIELERVTPLLKMQILSDPKEWRNRLVNTKSHQERVAALAPETYVMLDRLSEDMERTVQAVRKSEQKLNSQCKDAVDEFSQNQEKLQEVQDAFNAKSEAIAELTNTLSTVSDELGAIKGKMDERGTSMTDTSPLIKIKSALARLKDERKNMDVRIGVVTHTLVAKKLKSDLYTKREAQKAKKSVMQSESYVNDDLED</sequence>
<feature type="region of interest" description="Disordered" evidence="6">
    <location>
        <begin position="424"/>
        <end position="444"/>
    </location>
</feature>
<comment type="subcellular location">
    <subcellularLocation>
        <location evidence="1">Cell projection</location>
        <location evidence="1">Cilium</location>
    </subcellularLocation>
</comment>
<evidence type="ECO:0000256" key="3">
    <source>
        <dbReference type="ARBA" id="ARBA00023069"/>
    </source>
</evidence>
<evidence type="ECO:0000256" key="6">
    <source>
        <dbReference type="SAM" id="MobiDB-lite"/>
    </source>
</evidence>
<keyword evidence="5" id="KW-0175">Coiled coil</keyword>
<proteinExistence type="inferred from homology"/>
<evidence type="ECO:0000313" key="7">
    <source>
        <dbReference type="EMBL" id="KOO20803.1"/>
    </source>
</evidence>